<sequence>MSLPVIAIILAVVLLLLVRLLVLRPVCVDVPLVHSDAPLAARLQSGYAQHKQRVFKLRCPHGEQLVLPSADLEELKQLPKSTISFAQSLIDQFWGNQTLIGHHDETLVASIRESLARSMSKFSLDMRDELAYAMPATLPQEKEWRPFQAHPAVLRIVALLSGRVFVGQPLSRNEEFLNCIVMYTIDSFSASTRLYGLHALLRPFARFFLPELRSVRRHLATMKRLVKPLVEQRLCKGADSREDMVSWNLKHSPSELRTNIDYQALQQLQASFAAVHTTALLLTNIIFDLAARPEYIQPLREEVQAALDADGGLITKATMSKLVKMDSFMAEVQRFNPPGIMTFNRATTGPVTLADGLHVPKGTWLAAPSSQIAMDPELWDNPTQFDGFRFERLRQREGMSGKYQVATLSSPFSRLNFVNRLQFVSTGPNMLLFGYGNQACPGRFFVSNEIKLILATLLLEYDLKLAGDRPDTIIKDTTVRPDSQKEVLIRRRV</sequence>
<keyword evidence="4" id="KW-0560">Oxidoreductase</keyword>
<evidence type="ECO:0000256" key="3">
    <source>
        <dbReference type="ARBA" id="ARBA00022723"/>
    </source>
</evidence>
<dbReference type="GO" id="GO:0005506">
    <property type="term" value="F:iron ion binding"/>
    <property type="evidence" value="ECO:0007669"/>
    <property type="project" value="InterPro"/>
</dbReference>
<reference evidence="7" key="1">
    <citation type="submission" date="2020-04" db="EMBL/GenBank/DDBJ databases">
        <title>Genome Assembly and Annotation of Botryosphaeria dothidea sdau 11-99, a Latent Pathogen of Apple Fruit Ring Rot in China.</title>
        <authorList>
            <person name="Yu C."/>
            <person name="Diao Y."/>
            <person name="Lu Q."/>
            <person name="Zhao J."/>
            <person name="Cui S."/>
            <person name="Peng C."/>
            <person name="He B."/>
            <person name="Liu H."/>
        </authorList>
    </citation>
    <scope>NUCLEOTIDE SEQUENCE [LARGE SCALE GENOMIC DNA]</scope>
    <source>
        <strain evidence="7">Sdau11-99</strain>
    </source>
</reference>
<keyword evidence="6" id="KW-0503">Monooxygenase</keyword>
<evidence type="ECO:0000313" key="8">
    <source>
        <dbReference type="Proteomes" id="UP000572817"/>
    </source>
</evidence>
<comment type="similarity">
    <text evidence="2">Belongs to the cytochrome P450 family.</text>
</comment>
<organism evidence="7 8">
    <name type="scientific">Botryosphaeria dothidea</name>
    <dbReference type="NCBI Taxonomy" id="55169"/>
    <lineage>
        <taxon>Eukaryota</taxon>
        <taxon>Fungi</taxon>
        <taxon>Dikarya</taxon>
        <taxon>Ascomycota</taxon>
        <taxon>Pezizomycotina</taxon>
        <taxon>Dothideomycetes</taxon>
        <taxon>Dothideomycetes incertae sedis</taxon>
        <taxon>Botryosphaeriales</taxon>
        <taxon>Botryosphaeriaceae</taxon>
        <taxon>Botryosphaeria</taxon>
    </lineage>
</organism>
<evidence type="ECO:0000313" key="7">
    <source>
        <dbReference type="EMBL" id="KAF4309535.1"/>
    </source>
</evidence>
<dbReference type="Gene3D" id="1.10.630.10">
    <property type="entry name" value="Cytochrome P450"/>
    <property type="match status" value="1"/>
</dbReference>
<dbReference type="Proteomes" id="UP000572817">
    <property type="component" value="Unassembled WGS sequence"/>
</dbReference>
<keyword evidence="8" id="KW-1185">Reference proteome</keyword>
<dbReference type="OrthoDB" id="1844152at2759"/>
<evidence type="ECO:0000256" key="4">
    <source>
        <dbReference type="ARBA" id="ARBA00023002"/>
    </source>
</evidence>
<dbReference type="EMBL" id="WWBZ02000016">
    <property type="protein sequence ID" value="KAF4309535.1"/>
    <property type="molecule type" value="Genomic_DNA"/>
</dbReference>
<evidence type="ECO:0000256" key="6">
    <source>
        <dbReference type="ARBA" id="ARBA00023033"/>
    </source>
</evidence>
<evidence type="ECO:0000256" key="5">
    <source>
        <dbReference type="ARBA" id="ARBA00023004"/>
    </source>
</evidence>
<gene>
    <name evidence="7" type="ORF">GTA08_BOTSDO01795</name>
</gene>
<dbReference type="PANTHER" id="PTHR46206">
    <property type="entry name" value="CYTOCHROME P450"/>
    <property type="match status" value="1"/>
</dbReference>
<dbReference type="InterPro" id="IPR001128">
    <property type="entry name" value="Cyt_P450"/>
</dbReference>
<accession>A0A8H4N5A1</accession>
<dbReference type="CDD" id="cd11041">
    <property type="entry name" value="CYP503A1-like"/>
    <property type="match status" value="1"/>
</dbReference>
<dbReference type="InterPro" id="IPR036396">
    <property type="entry name" value="Cyt_P450_sf"/>
</dbReference>
<protein>
    <submittedName>
        <fullName evidence="7">Cytochrome p450</fullName>
    </submittedName>
</protein>
<keyword evidence="3" id="KW-0479">Metal-binding</keyword>
<comment type="caution">
    <text evidence="7">The sequence shown here is derived from an EMBL/GenBank/DDBJ whole genome shotgun (WGS) entry which is preliminary data.</text>
</comment>
<proteinExistence type="inferred from homology"/>
<keyword evidence="5" id="KW-0408">Iron</keyword>
<dbReference type="SUPFAM" id="SSF48264">
    <property type="entry name" value="Cytochrome P450"/>
    <property type="match status" value="1"/>
</dbReference>
<dbReference type="Pfam" id="PF00067">
    <property type="entry name" value="p450"/>
    <property type="match status" value="1"/>
</dbReference>
<dbReference type="GO" id="GO:0016705">
    <property type="term" value="F:oxidoreductase activity, acting on paired donors, with incorporation or reduction of molecular oxygen"/>
    <property type="evidence" value="ECO:0007669"/>
    <property type="project" value="InterPro"/>
</dbReference>
<comment type="cofactor">
    <cofactor evidence="1">
        <name>heme</name>
        <dbReference type="ChEBI" id="CHEBI:30413"/>
    </cofactor>
</comment>
<dbReference type="AlphaFoldDB" id="A0A8H4N5A1"/>
<name>A0A8H4N5A1_9PEZI</name>
<evidence type="ECO:0000256" key="2">
    <source>
        <dbReference type="ARBA" id="ARBA00010617"/>
    </source>
</evidence>
<dbReference type="GO" id="GO:0004497">
    <property type="term" value="F:monooxygenase activity"/>
    <property type="evidence" value="ECO:0007669"/>
    <property type="project" value="UniProtKB-KW"/>
</dbReference>
<evidence type="ECO:0000256" key="1">
    <source>
        <dbReference type="ARBA" id="ARBA00001971"/>
    </source>
</evidence>
<dbReference type="GO" id="GO:0020037">
    <property type="term" value="F:heme binding"/>
    <property type="evidence" value="ECO:0007669"/>
    <property type="project" value="InterPro"/>
</dbReference>
<dbReference type="PANTHER" id="PTHR46206:SF6">
    <property type="entry name" value="CYTOCHROME P450 MONOOXYGENASE AN1598-RELATED"/>
    <property type="match status" value="1"/>
</dbReference>